<organism evidence="1">
    <name type="scientific">bioreactor metagenome</name>
    <dbReference type="NCBI Taxonomy" id="1076179"/>
    <lineage>
        <taxon>unclassified sequences</taxon>
        <taxon>metagenomes</taxon>
        <taxon>ecological metagenomes</taxon>
    </lineage>
</organism>
<protein>
    <submittedName>
        <fullName evidence="1">Uncharacterized protein</fullName>
    </submittedName>
</protein>
<dbReference type="AlphaFoldDB" id="A0A645EB47"/>
<comment type="caution">
    <text evidence="1">The sequence shown here is derived from an EMBL/GenBank/DDBJ whole genome shotgun (WGS) entry which is preliminary data.</text>
</comment>
<sequence>MLAQQVVDGHALEEVAARAVDVDHHILGADGAQGRADALGSDARSLPVLPDGVIDGDAGFGVIASLRAHGGLPAIHSIRPQVKTSLGQAVIGPDFR</sequence>
<gene>
    <name evidence="1" type="ORF">SDC9_146398</name>
</gene>
<name>A0A645EB47_9ZZZZ</name>
<proteinExistence type="predicted"/>
<evidence type="ECO:0000313" key="1">
    <source>
        <dbReference type="EMBL" id="MPM99207.1"/>
    </source>
</evidence>
<accession>A0A645EB47</accession>
<dbReference type="EMBL" id="VSSQ01045315">
    <property type="protein sequence ID" value="MPM99207.1"/>
    <property type="molecule type" value="Genomic_DNA"/>
</dbReference>
<reference evidence="1" key="1">
    <citation type="submission" date="2019-08" db="EMBL/GenBank/DDBJ databases">
        <authorList>
            <person name="Kucharzyk K."/>
            <person name="Murdoch R.W."/>
            <person name="Higgins S."/>
            <person name="Loffler F."/>
        </authorList>
    </citation>
    <scope>NUCLEOTIDE SEQUENCE</scope>
</reference>